<evidence type="ECO:0000313" key="2">
    <source>
        <dbReference type="Proteomes" id="UP001055811"/>
    </source>
</evidence>
<sequence length="119" mass="13300">MLKPVEAEFITTEELQQALESGLAKTSDADAKCTTSVKELSNKIVGFVDSLTKLINNHQKYVKESYGTIMTTLGACDGEELDQIHSNFRYYRSIDMVMTEVNSKPTKDMTMIMVPLSNP</sequence>
<organism evidence="1 2">
    <name type="scientific">Cichorium intybus</name>
    <name type="common">Chicory</name>
    <dbReference type="NCBI Taxonomy" id="13427"/>
    <lineage>
        <taxon>Eukaryota</taxon>
        <taxon>Viridiplantae</taxon>
        <taxon>Streptophyta</taxon>
        <taxon>Embryophyta</taxon>
        <taxon>Tracheophyta</taxon>
        <taxon>Spermatophyta</taxon>
        <taxon>Magnoliopsida</taxon>
        <taxon>eudicotyledons</taxon>
        <taxon>Gunneridae</taxon>
        <taxon>Pentapetalae</taxon>
        <taxon>asterids</taxon>
        <taxon>campanulids</taxon>
        <taxon>Asterales</taxon>
        <taxon>Asteraceae</taxon>
        <taxon>Cichorioideae</taxon>
        <taxon>Cichorieae</taxon>
        <taxon>Cichoriinae</taxon>
        <taxon>Cichorium</taxon>
    </lineage>
</organism>
<accession>A0ACB8YU64</accession>
<evidence type="ECO:0000313" key="1">
    <source>
        <dbReference type="EMBL" id="KAI3689272.1"/>
    </source>
</evidence>
<reference evidence="1 2" key="2">
    <citation type="journal article" date="2022" name="Mol. Ecol. Resour.">
        <title>The genomes of chicory, endive, great burdock and yacon provide insights into Asteraceae paleo-polyploidization history and plant inulin production.</title>
        <authorList>
            <person name="Fan W."/>
            <person name="Wang S."/>
            <person name="Wang H."/>
            <person name="Wang A."/>
            <person name="Jiang F."/>
            <person name="Liu H."/>
            <person name="Zhao H."/>
            <person name="Xu D."/>
            <person name="Zhang Y."/>
        </authorList>
    </citation>
    <scope>NUCLEOTIDE SEQUENCE [LARGE SCALE GENOMIC DNA]</scope>
    <source>
        <strain evidence="2">cv. Punajuju</strain>
        <tissue evidence="1">Leaves</tissue>
    </source>
</reference>
<keyword evidence="2" id="KW-1185">Reference proteome</keyword>
<proteinExistence type="predicted"/>
<dbReference type="EMBL" id="CM042017">
    <property type="protein sequence ID" value="KAI3689272.1"/>
    <property type="molecule type" value="Genomic_DNA"/>
</dbReference>
<gene>
    <name evidence="1" type="ORF">L2E82_47225</name>
</gene>
<name>A0ACB8YU64_CICIN</name>
<protein>
    <submittedName>
        <fullName evidence="1">Uncharacterized protein</fullName>
    </submittedName>
</protein>
<dbReference type="Proteomes" id="UP001055811">
    <property type="component" value="Linkage Group LG09"/>
</dbReference>
<reference evidence="2" key="1">
    <citation type="journal article" date="2022" name="Mol. Ecol. Resour.">
        <title>The genomes of chicory, endive, great burdock and yacon provide insights into Asteraceae palaeo-polyploidization history and plant inulin production.</title>
        <authorList>
            <person name="Fan W."/>
            <person name="Wang S."/>
            <person name="Wang H."/>
            <person name="Wang A."/>
            <person name="Jiang F."/>
            <person name="Liu H."/>
            <person name="Zhao H."/>
            <person name="Xu D."/>
            <person name="Zhang Y."/>
        </authorList>
    </citation>
    <scope>NUCLEOTIDE SEQUENCE [LARGE SCALE GENOMIC DNA]</scope>
    <source>
        <strain evidence="2">cv. Punajuju</strain>
    </source>
</reference>
<comment type="caution">
    <text evidence="1">The sequence shown here is derived from an EMBL/GenBank/DDBJ whole genome shotgun (WGS) entry which is preliminary data.</text>
</comment>